<reference evidence="2" key="1">
    <citation type="submission" date="2022-06" db="EMBL/GenBank/DDBJ databases">
        <title>Whole genome shotgun sequencing (WGS) of Rathayibacter sp. ZW T2_19, isolated from stored onions (Allium cepa).</title>
        <authorList>
            <person name="Stoll D.A."/>
            <person name="Huch M."/>
        </authorList>
    </citation>
    <scope>NUCLEOTIDE SEQUENCE</scope>
    <source>
        <strain evidence="2">ZW T2_19</strain>
    </source>
</reference>
<dbReference type="AlphaFoldDB" id="A0A9X2E0G9"/>
<organism evidence="2 3">
    <name type="scientific">Rathayibacter rubneri</name>
    <dbReference type="NCBI Taxonomy" id="2950106"/>
    <lineage>
        <taxon>Bacteria</taxon>
        <taxon>Bacillati</taxon>
        <taxon>Actinomycetota</taxon>
        <taxon>Actinomycetes</taxon>
        <taxon>Micrococcales</taxon>
        <taxon>Microbacteriaceae</taxon>
        <taxon>Rathayibacter</taxon>
    </lineage>
</organism>
<keyword evidence="1" id="KW-0472">Membrane</keyword>
<feature type="transmembrane region" description="Helical" evidence="1">
    <location>
        <begin position="118"/>
        <end position="139"/>
    </location>
</feature>
<evidence type="ECO:0000313" key="2">
    <source>
        <dbReference type="EMBL" id="MCM6762229.1"/>
    </source>
</evidence>
<name>A0A9X2E0G9_9MICO</name>
<gene>
    <name evidence="2" type="ORF">NB037_07340</name>
</gene>
<keyword evidence="3" id="KW-1185">Reference proteome</keyword>
<accession>A0A9X2E0G9</accession>
<dbReference type="RefSeq" id="WP_251944673.1">
    <property type="nucleotide sequence ID" value="NZ_JAMRYM010000021.1"/>
</dbReference>
<proteinExistence type="predicted"/>
<sequence>MGRGPTARLTAALGLVLGLSGAGLLPIVARAWRVCFEARAFSGRECGALQSDFDYTLVLSVWGVALLLVIAGLVLARSGRRPFAWALLPLLLGNGMIDHAAAPLLNGGYTSWDFPPGMGFWAAGCLLATGAILIVGALWPRARTAEYEPESVGA</sequence>
<evidence type="ECO:0000256" key="1">
    <source>
        <dbReference type="SAM" id="Phobius"/>
    </source>
</evidence>
<feature type="transmembrane region" description="Helical" evidence="1">
    <location>
        <begin position="83"/>
        <end position="106"/>
    </location>
</feature>
<evidence type="ECO:0000313" key="3">
    <source>
        <dbReference type="Proteomes" id="UP001155240"/>
    </source>
</evidence>
<keyword evidence="1" id="KW-1133">Transmembrane helix</keyword>
<dbReference type="Proteomes" id="UP001155240">
    <property type="component" value="Unassembled WGS sequence"/>
</dbReference>
<keyword evidence="1" id="KW-0812">Transmembrane</keyword>
<dbReference type="EMBL" id="JAMRYM010000021">
    <property type="protein sequence ID" value="MCM6762229.1"/>
    <property type="molecule type" value="Genomic_DNA"/>
</dbReference>
<feature type="transmembrane region" description="Helical" evidence="1">
    <location>
        <begin position="55"/>
        <end position="76"/>
    </location>
</feature>
<protein>
    <submittedName>
        <fullName evidence="2">Uncharacterized protein</fullName>
    </submittedName>
</protein>
<comment type="caution">
    <text evidence="2">The sequence shown here is derived from an EMBL/GenBank/DDBJ whole genome shotgun (WGS) entry which is preliminary data.</text>
</comment>